<dbReference type="Proteomes" id="UP000054047">
    <property type="component" value="Unassembled WGS sequence"/>
</dbReference>
<feature type="domain" description="CLEC16A/TT9 C-terminal" evidence="1">
    <location>
        <begin position="34"/>
        <end position="103"/>
    </location>
</feature>
<accession>A0A0C2G1T0</accession>
<name>A0A0C2G1T0_9BILA</name>
<evidence type="ECO:0000313" key="2">
    <source>
        <dbReference type="EMBL" id="KIH51011.1"/>
    </source>
</evidence>
<proteinExistence type="predicted"/>
<dbReference type="AlphaFoldDB" id="A0A0C2G1T0"/>
<sequence length="119" mass="13547">MPIIRDELLSDRPTSLLKISGTAHILFIRHIRSDNSDLLSCVVLRNRNERRFRFLDTDRLQLILVEFDSRKAGSAILRFVGSLQGTQITGDPSDSRYLHVVVEGQPTRQKIFSASRTVP</sequence>
<protein>
    <recommendedName>
        <fullName evidence="1">CLEC16A/TT9 C-terminal domain-containing protein</fullName>
    </recommendedName>
</protein>
<gene>
    <name evidence="2" type="ORF">ANCDUO_18906</name>
</gene>
<evidence type="ECO:0000259" key="1">
    <source>
        <dbReference type="Pfam" id="PF19439"/>
    </source>
</evidence>
<dbReference type="OrthoDB" id="294052at2759"/>
<dbReference type="InterPro" id="IPR045820">
    <property type="entry name" value="CLEC16A/TT9_C"/>
</dbReference>
<keyword evidence="3" id="KW-1185">Reference proteome</keyword>
<organism evidence="2 3">
    <name type="scientific">Ancylostoma duodenale</name>
    <dbReference type="NCBI Taxonomy" id="51022"/>
    <lineage>
        <taxon>Eukaryota</taxon>
        <taxon>Metazoa</taxon>
        <taxon>Ecdysozoa</taxon>
        <taxon>Nematoda</taxon>
        <taxon>Chromadorea</taxon>
        <taxon>Rhabditida</taxon>
        <taxon>Rhabditina</taxon>
        <taxon>Rhabditomorpha</taxon>
        <taxon>Strongyloidea</taxon>
        <taxon>Ancylostomatidae</taxon>
        <taxon>Ancylostomatinae</taxon>
        <taxon>Ancylostoma</taxon>
    </lineage>
</organism>
<evidence type="ECO:0000313" key="3">
    <source>
        <dbReference type="Proteomes" id="UP000054047"/>
    </source>
</evidence>
<dbReference type="Pfam" id="PF19439">
    <property type="entry name" value="CLEC16A_C"/>
    <property type="match status" value="1"/>
</dbReference>
<reference evidence="2 3" key="1">
    <citation type="submission" date="2013-12" db="EMBL/GenBank/DDBJ databases">
        <title>Draft genome of the parsitic nematode Ancylostoma duodenale.</title>
        <authorList>
            <person name="Mitreva M."/>
        </authorList>
    </citation>
    <scope>NUCLEOTIDE SEQUENCE [LARGE SCALE GENOMIC DNA]</scope>
    <source>
        <strain evidence="2 3">Zhejiang</strain>
    </source>
</reference>
<dbReference type="EMBL" id="KN747938">
    <property type="protein sequence ID" value="KIH51011.1"/>
    <property type="molecule type" value="Genomic_DNA"/>
</dbReference>